<dbReference type="PRINTS" id="PR01490">
    <property type="entry name" value="RTXTOXIND"/>
</dbReference>
<evidence type="ECO:0000256" key="1">
    <source>
        <dbReference type="SAM" id="Coils"/>
    </source>
</evidence>
<organism evidence="5 6">
    <name type="scientific">Hydrococcus rivularis NIES-593</name>
    <dbReference type="NCBI Taxonomy" id="1921803"/>
    <lineage>
        <taxon>Bacteria</taxon>
        <taxon>Bacillati</taxon>
        <taxon>Cyanobacteriota</taxon>
        <taxon>Cyanophyceae</taxon>
        <taxon>Pleurocapsales</taxon>
        <taxon>Hydrococcaceae</taxon>
        <taxon>Hydrococcus</taxon>
    </lineage>
</organism>
<proteinExistence type="predicted"/>
<dbReference type="InterPro" id="IPR058982">
    <property type="entry name" value="Beta-barrel_AprE"/>
</dbReference>
<keyword evidence="3" id="KW-0812">Transmembrane</keyword>
<dbReference type="STRING" id="1921803.NIES593_02185"/>
<evidence type="ECO:0000256" key="2">
    <source>
        <dbReference type="SAM" id="MobiDB-lite"/>
    </source>
</evidence>
<dbReference type="Gene3D" id="2.40.30.170">
    <property type="match status" value="1"/>
</dbReference>
<feature type="region of interest" description="Disordered" evidence="2">
    <location>
        <begin position="1"/>
        <end position="22"/>
    </location>
</feature>
<dbReference type="InterPro" id="IPR050739">
    <property type="entry name" value="MFP"/>
</dbReference>
<feature type="coiled-coil region" evidence="1">
    <location>
        <begin position="304"/>
        <end position="384"/>
    </location>
</feature>
<dbReference type="PANTHER" id="PTHR30386:SF28">
    <property type="entry name" value="EXPORTED PROTEIN"/>
    <property type="match status" value="1"/>
</dbReference>
<feature type="domain" description="AprE-like beta-barrel" evidence="4">
    <location>
        <begin position="433"/>
        <end position="520"/>
    </location>
</feature>
<dbReference type="AlphaFoldDB" id="A0A1U7HTN3"/>
<dbReference type="Gene3D" id="2.40.50.100">
    <property type="match status" value="1"/>
</dbReference>
<gene>
    <name evidence="5" type="ORF">NIES593_02185</name>
</gene>
<keyword evidence="3" id="KW-0472">Membrane</keyword>
<dbReference type="Pfam" id="PF26002">
    <property type="entry name" value="Beta-barrel_AprE"/>
    <property type="match status" value="1"/>
</dbReference>
<evidence type="ECO:0000259" key="4">
    <source>
        <dbReference type="Pfam" id="PF26002"/>
    </source>
</evidence>
<dbReference type="EMBL" id="MRCB01000001">
    <property type="protein sequence ID" value="OKH26937.1"/>
    <property type="molecule type" value="Genomic_DNA"/>
</dbReference>
<sequence>MIARGGESSSQTPKTISNETLDSTRTARLSLVPAAEAVSTYGGMTGATMTLAESPASTTTLAERTTAWSADFQAFLDRPSASLPRRLIVGGIAFCLVFGIMAWFGRVEEVGRATGQLVPKGETYKVEPIESGKVTRIAVKEGDVVKAGQVLVELDTELAKKEVERLEQMLSAYQFEGRQKQALLDRALLEAQTLKAIATEDAQEQRLAIAQAREKIATKRNLLTQLSLEIAAVRARKSQIKPLSAVAKRRLVQLDLEEAAHRERLKRLRAMQKEGAVSLEYIFQAEQSLRQVQQQIGLSQLQEVASTDEQLFQAEQSLRELQDRMTQSQGELSASLKEAQRLETELNQKQAQGRRMLLEAEQRIQQLKVESAQIKAKIAETKNLLASEQAKLKQRFFRAPVDGVVSRLNLKNAGEVVQPGEAIAEIAPSDAPLVLSAVLPDREAGFVKKGMPVKVKFDAYPFQDYGIISGKIVSISSDAEQNERLGTVYRVKVELDRNYVNEGRRTIRLRAGQTGSADIIIRRRRFADILFDPIRQLQRSGIDL</sequence>
<dbReference type="Proteomes" id="UP000186868">
    <property type="component" value="Unassembled WGS sequence"/>
</dbReference>
<name>A0A1U7HTN3_9CYAN</name>
<dbReference type="PANTHER" id="PTHR30386">
    <property type="entry name" value="MEMBRANE FUSION SUBUNIT OF EMRAB-TOLC MULTIDRUG EFFLUX PUMP"/>
    <property type="match status" value="1"/>
</dbReference>
<keyword evidence="3" id="KW-1133">Transmembrane helix</keyword>
<evidence type="ECO:0000256" key="3">
    <source>
        <dbReference type="SAM" id="Phobius"/>
    </source>
</evidence>
<dbReference type="GO" id="GO:0016020">
    <property type="term" value="C:membrane"/>
    <property type="evidence" value="ECO:0007669"/>
    <property type="project" value="UniProtKB-SubCell"/>
</dbReference>
<keyword evidence="1" id="KW-0175">Coiled coil</keyword>
<keyword evidence="6" id="KW-1185">Reference proteome</keyword>
<protein>
    <submittedName>
        <fullName evidence="5">Secretion protein HlyD</fullName>
    </submittedName>
</protein>
<feature type="coiled-coil region" evidence="1">
    <location>
        <begin position="156"/>
        <end position="229"/>
    </location>
</feature>
<evidence type="ECO:0000313" key="5">
    <source>
        <dbReference type="EMBL" id="OKH26937.1"/>
    </source>
</evidence>
<accession>A0A1U7HTN3</accession>
<evidence type="ECO:0000313" key="6">
    <source>
        <dbReference type="Proteomes" id="UP000186868"/>
    </source>
</evidence>
<feature type="compositionally biased region" description="Polar residues" evidence="2">
    <location>
        <begin position="7"/>
        <end position="22"/>
    </location>
</feature>
<comment type="caution">
    <text evidence="5">The sequence shown here is derived from an EMBL/GenBank/DDBJ whole genome shotgun (WGS) entry which is preliminary data.</text>
</comment>
<feature type="transmembrane region" description="Helical" evidence="3">
    <location>
        <begin position="87"/>
        <end position="105"/>
    </location>
</feature>
<reference evidence="5 6" key="1">
    <citation type="submission" date="2016-11" db="EMBL/GenBank/DDBJ databases">
        <title>Draft Genome Sequences of Nine Cyanobacterial Strains from Diverse Habitats.</title>
        <authorList>
            <person name="Zhu T."/>
            <person name="Hou S."/>
            <person name="Lu X."/>
            <person name="Hess W.R."/>
        </authorList>
    </citation>
    <scope>NUCLEOTIDE SEQUENCE [LARGE SCALE GENOMIC DNA]</scope>
    <source>
        <strain evidence="5 6">NIES-593</strain>
    </source>
</reference>